<dbReference type="NCBIfam" id="NF006089">
    <property type="entry name" value="PRK08241.1"/>
    <property type="match status" value="1"/>
</dbReference>
<comment type="similarity">
    <text evidence="1">Belongs to the sigma-70 factor family. ECF subfamily.</text>
</comment>
<dbReference type="InterPro" id="IPR013249">
    <property type="entry name" value="RNA_pol_sigma70_r4_t2"/>
</dbReference>
<dbReference type="PANTHER" id="PTHR43133">
    <property type="entry name" value="RNA POLYMERASE ECF-TYPE SIGMA FACTO"/>
    <property type="match status" value="1"/>
</dbReference>
<dbReference type="InterPro" id="IPR036388">
    <property type="entry name" value="WH-like_DNA-bd_sf"/>
</dbReference>
<dbReference type="AlphaFoldDB" id="A0A0K1JMR3"/>
<proteinExistence type="inferred from homology"/>
<dbReference type="InterPro" id="IPR013325">
    <property type="entry name" value="RNA_pol_sigma_r2"/>
</dbReference>
<feature type="domain" description="RNA polymerase sigma-70 region 2" evidence="6">
    <location>
        <begin position="24"/>
        <end position="90"/>
    </location>
</feature>
<evidence type="ECO:0000313" key="9">
    <source>
        <dbReference type="EMBL" id="AKU18001.1"/>
    </source>
</evidence>
<dbReference type="InterPro" id="IPR037401">
    <property type="entry name" value="SnoaL-like"/>
</dbReference>
<accession>A0A0K1JMR3</accession>
<dbReference type="GO" id="GO:0016987">
    <property type="term" value="F:sigma factor activity"/>
    <property type="evidence" value="ECO:0007669"/>
    <property type="project" value="UniProtKB-KW"/>
</dbReference>
<evidence type="ECO:0000256" key="1">
    <source>
        <dbReference type="ARBA" id="ARBA00010641"/>
    </source>
</evidence>
<dbReference type="STRING" id="571913.VV02_22620"/>
<evidence type="ECO:0000259" key="7">
    <source>
        <dbReference type="Pfam" id="PF08281"/>
    </source>
</evidence>
<dbReference type="OrthoDB" id="7376212at2"/>
<keyword evidence="5" id="KW-0804">Transcription</keyword>
<evidence type="ECO:0000256" key="2">
    <source>
        <dbReference type="ARBA" id="ARBA00011344"/>
    </source>
</evidence>
<evidence type="ECO:0000259" key="6">
    <source>
        <dbReference type="Pfam" id="PF04542"/>
    </source>
</evidence>
<dbReference type="InterPro" id="IPR014284">
    <property type="entry name" value="RNA_pol_sigma-70_dom"/>
</dbReference>
<dbReference type="PANTHER" id="PTHR43133:SF65">
    <property type="entry name" value="ECF RNA POLYMERASE SIGMA FACTOR SIGG"/>
    <property type="match status" value="1"/>
</dbReference>
<dbReference type="Gene3D" id="3.10.450.50">
    <property type="match status" value="1"/>
</dbReference>
<dbReference type="PATRIC" id="fig|571913.6.peg.4582"/>
<feature type="domain" description="SnoaL-like" evidence="8">
    <location>
        <begin position="221"/>
        <end position="311"/>
    </location>
</feature>
<dbReference type="EMBL" id="CP011112">
    <property type="protein sequence ID" value="AKU18001.1"/>
    <property type="molecule type" value="Genomic_DNA"/>
</dbReference>
<dbReference type="InterPro" id="IPR013324">
    <property type="entry name" value="RNA_pol_sigma_r3/r4-like"/>
</dbReference>
<sequence>MDAVLDPAVLARAQGGDETAYEQLVTPHRRELQAHCYRMLGSLHDAEDALQETLLAAWKALTGFQQRSSLRTWLYRIATRVCLRLVERRPRRILTPDYCPSRQASDDLGAPVTEPIWLEPWPDDLAGDVADPETTYVEREGVELAYVAALQHLPGTQRAVLILREVLQLPAAEVASMLDSSVASVNSALQRARAAVAERVPERSQQAEREALGSERERALVTSFVAAWEQADIPALLDLLTEDARFTMPPLPAWFDGRDAVAGFMRERLFATPWRLRPLRLNGQLAFACYQGPDFRLGAVNVLSVRDGQIRAINGFVDPALYPALGLPKVFPG</sequence>
<dbReference type="InterPro" id="IPR014305">
    <property type="entry name" value="RNA_pol_sigma-G_actinobac"/>
</dbReference>
<dbReference type="InterPro" id="IPR032710">
    <property type="entry name" value="NTF2-like_dom_sf"/>
</dbReference>
<evidence type="ECO:0000256" key="3">
    <source>
        <dbReference type="ARBA" id="ARBA00023015"/>
    </source>
</evidence>
<gene>
    <name evidence="9" type="ORF">VV02_22620</name>
</gene>
<dbReference type="Gene3D" id="1.10.1740.10">
    <property type="match status" value="1"/>
</dbReference>
<dbReference type="SUPFAM" id="SSF88946">
    <property type="entry name" value="Sigma2 domain of RNA polymerase sigma factors"/>
    <property type="match status" value="1"/>
</dbReference>
<dbReference type="Pfam" id="PF04542">
    <property type="entry name" value="Sigma70_r2"/>
    <property type="match status" value="1"/>
</dbReference>
<keyword evidence="10" id="KW-1185">Reference proteome</keyword>
<dbReference type="RefSeq" id="WP_052595279.1">
    <property type="nucleotide sequence ID" value="NZ_CP011112.1"/>
</dbReference>
<dbReference type="Proteomes" id="UP000066480">
    <property type="component" value="Chromosome"/>
</dbReference>
<evidence type="ECO:0000256" key="5">
    <source>
        <dbReference type="ARBA" id="ARBA00023163"/>
    </source>
</evidence>
<dbReference type="GO" id="GO:0003677">
    <property type="term" value="F:DNA binding"/>
    <property type="evidence" value="ECO:0007669"/>
    <property type="project" value="InterPro"/>
</dbReference>
<keyword evidence="3" id="KW-0805">Transcription regulation</keyword>
<evidence type="ECO:0000256" key="4">
    <source>
        <dbReference type="ARBA" id="ARBA00023082"/>
    </source>
</evidence>
<keyword evidence="4" id="KW-0731">Sigma factor</keyword>
<dbReference type="Pfam" id="PF08281">
    <property type="entry name" value="Sigma70_r4_2"/>
    <property type="match status" value="1"/>
</dbReference>
<feature type="domain" description="RNA polymerase sigma factor 70 region 4 type 2" evidence="7">
    <location>
        <begin position="145"/>
        <end position="195"/>
    </location>
</feature>
<comment type="subunit">
    <text evidence="2">Interacts transiently with the RNA polymerase catalytic core formed by RpoA, RpoB, RpoC and RpoZ (2 alpha, 1 beta, 1 beta' and 1 omega subunit) to form the RNA polymerase holoenzyme that can initiate transcription.</text>
</comment>
<evidence type="ECO:0000313" key="10">
    <source>
        <dbReference type="Proteomes" id="UP000066480"/>
    </source>
</evidence>
<dbReference type="NCBIfam" id="TIGR02960">
    <property type="entry name" value="SigX5"/>
    <property type="match status" value="1"/>
</dbReference>
<name>A0A0K1JMR3_9MICO</name>
<dbReference type="InterPro" id="IPR039425">
    <property type="entry name" value="RNA_pol_sigma-70-like"/>
</dbReference>
<dbReference type="GO" id="GO:0006352">
    <property type="term" value="P:DNA-templated transcription initiation"/>
    <property type="evidence" value="ECO:0007669"/>
    <property type="project" value="InterPro"/>
</dbReference>
<reference evidence="9 10" key="1">
    <citation type="submission" date="2015-03" db="EMBL/GenBank/DDBJ databases">
        <title>Luteipulveratus halotolerans sp. nov., a novel actinobacterium (Dermacoccaceae) from Sarawak, Malaysia.</title>
        <authorList>
            <person name="Juboi H."/>
            <person name="Basik A."/>
            <person name="Shamsul S.S."/>
            <person name="Arnold P."/>
            <person name="Schmitt E.K."/>
            <person name="Sanglier J.-J."/>
            <person name="Yeo T."/>
        </authorList>
    </citation>
    <scope>NUCLEOTIDE SEQUENCE [LARGE SCALE GENOMIC DNA]</scope>
    <source>
        <strain evidence="9 10">MN07-A0370</strain>
    </source>
</reference>
<dbReference type="SUPFAM" id="SSF88659">
    <property type="entry name" value="Sigma3 and sigma4 domains of RNA polymerase sigma factors"/>
    <property type="match status" value="1"/>
</dbReference>
<organism evidence="9 10">
    <name type="scientific">Luteipulveratus mongoliensis</name>
    <dbReference type="NCBI Taxonomy" id="571913"/>
    <lineage>
        <taxon>Bacteria</taxon>
        <taxon>Bacillati</taxon>
        <taxon>Actinomycetota</taxon>
        <taxon>Actinomycetes</taxon>
        <taxon>Micrococcales</taxon>
        <taxon>Dermacoccaceae</taxon>
        <taxon>Luteipulveratus</taxon>
    </lineage>
</organism>
<dbReference type="SUPFAM" id="SSF54427">
    <property type="entry name" value="NTF2-like"/>
    <property type="match status" value="1"/>
</dbReference>
<evidence type="ECO:0000259" key="8">
    <source>
        <dbReference type="Pfam" id="PF12680"/>
    </source>
</evidence>
<dbReference type="Gene3D" id="1.10.10.10">
    <property type="entry name" value="Winged helix-like DNA-binding domain superfamily/Winged helix DNA-binding domain"/>
    <property type="match status" value="1"/>
</dbReference>
<dbReference type="NCBIfam" id="TIGR02937">
    <property type="entry name" value="sigma70-ECF"/>
    <property type="match status" value="1"/>
</dbReference>
<dbReference type="KEGG" id="lmoi:VV02_22620"/>
<dbReference type="InterPro" id="IPR007627">
    <property type="entry name" value="RNA_pol_sigma70_r2"/>
</dbReference>
<dbReference type="Pfam" id="PF12680">
    <property type="entry name" value="SnoaL_2"/>
    <property type="match status" value="1"/>
</dbReference>
<protein>
    <submittedName>
        <fullName evidence="9">RNA polymerase subunit sigma-24</fullName>
    </submittedName>
</protein>